<sequence>MKNKLNSFTKSSAKDYKEEEKNYRKEGNNRSCYNSTQSLSFAPPPHTSSLPLSLKRRGKTNTFPSFSQFVTMLTIRKKSESWKLKKVLEEDEPTLRPYCPPPSLFLRTKKNSKYKTRKDKEGNSSTKAGAKVCTHREKS</sequence>
<feature type="compositionally biased region" description="Polar residues" evidence="1">
    <location>
        <begin position="29"/>
        <end position="40"/>
    </location>
</feature>
<name>A0A8X6YV34_9ARAC</name>
<organism evidence="2 3">
    <name type="scientific">Trichonephila inaurata madagascariensis</name>
    <dbReference type="NCBI Taxonomy" id="2747483"/>
    <lineage>
        <taxon>Eukaryota</taxon>
        <taxon>Metazoa</taxon>
        <taxon>Ecdysozoa</taxon>
        <taxon>Arthropoda</taxon>
        <taxon>Chelicerata</taxon>
        <taxon>Arachnida</taxon>
        <taxon>Araneae</taxon>
        <taxon>Araneomorphae</taxon>
        <taxon>Entelegynae</taxon>
        <taxon>Araneoidea</taxon>
        <taxon>Nephilidae</taxon>
        <taxon>Trichonephila</taxon>
        <taxon>Trichonephila inaurata</taxon>
    </lineage>
</organism>
<dbReference type="Proteomes" id="UP000886998">
    <property type="component" value="Unassembled WGS sequence"/>
</dbReference>
<gene>
    <name evidence="2" type="ORF">TNIN_401521</name>
</gene>
<feature type="region of interest" description="Disordered" evidence="1">
    <location>
        <begin position="109"/>
        <end position="139"/>
    </location>
</feature>
<reference evidence="2" key="1">
    <citation type="submission" date="2020-08" db="EMBL/GenBank/DDBJ databases">
        <title>Multicomponent nature underlies the extraordinary mechanical properties of spider dragline silk.</title>
        <authorList>
            <person name="Kono N."/>
            <person name="Nakamura H."/>
            <person name="Mori M."/>
            <person name="Yoshida Y."/>
            <person name="Ohtoshi R."/>
            <person name="Malay A.D."/>
            <person name="Moran D.A.P."/>
            <person name="Tomita M."/>
            <person name="Numata K."/>
            <person name="Arakawa K."/>
        </authorList>
    </citation>
    <scope>NUCLEOTIDE SEQUENCE</scope>
</reference>
<feature type="compositionally biased region" description="Basic and acidic residues" evidence="1">
    <location>
        <begin position="12"/>
        <end position="28"/>
    </location>
</feature>
<accession>A0A8X6YV34</accession>
<dbReference type="OrthoDB" id="10539989at2759"/>
<evidence type="ECO:0000313" key="3">
    <source>
        <dbReference type="Proteomes" id="UP000886998"/>
    </source>
</evidence>
<keyword evidence="3" id="KW-1185">Reference proteome</keyword>
<comment type="caution">
    <text evidence="2">The sequence shown here is derived from an EMBL/GenBank/DDBJ whole genome shotgun (WGS) entry which is preliminary data.</text>
</comment>
<proteinExistence type="predicted"/>
<feature type="compositionally biased region" description="Polar residues" evidence="1">
    <location>
        <begin position="1"/>
        <end position="11"/>
    </location>
</feature>
<dbReference type="AlphaFoldDB" id="A0A8X6YV34"/>
<evidence type="ECO:0000313" key="2">
    <source>
        <dbReference type="EMBL" id="GFY76997.1"/>
    </source>
</evidence>
<evidence type="ECO:0000256" key="1">
    <source>
        <dbReference type="SAM" id="MobiDB-lite"/>
    </source>
</evidence>
<feature type="region of interest" description="Disordered" evidence="1">
    <location>
        <begin position="1"/>
        <end position="56"/>
    </location>
</feature>
<dbReference type="EMBL" id="BMAV01022262">
    <property type="protein sequence ID" value="GFY76997.1"/>
    <property type="molecule type" value="Genomic_DNA"/>
</dbReference>
<protein>
    <submittedName>
        <fullName evidence="2">Uncharacterized protein</fullName>
    </submittedName>
</protein>